<dbReference type="InParanoid" id="A0A0R0EGC5"/>
<proteinExistence type="predicted"/>
<evidence type="ECO:0000313" key="3">
    <source>
        <dbReference type="Proteomes" id="UP000008827"/>
    </source>
</evidence>
<dbReference type="Proteomes" id="UP000008827">
    <property type="component" value="Chromosome 20"/>
</dbReference>
<organism evidence="1">
    <name type="scientific">Glycine max</name>
    <name type="common">Soybean</name>
    <name type="synonym">Glycine hispida</name>
    <dbReference type="NCBI Taxonomy" id="3847"/>
    <lineage>
        <taxon>Eukaryota</taxon>
        <taxon>Viridiplantae</taxon>
        <taxon>Streptophyta</taxon>
        <taxon>Embryophyta</taxon>
        <taxon>Tracheophyta</taxon>
        <taxon>Spermatophyta</taxon>
        <taxon>Magnoliopsida</taxon>
        <taxon>eudicotyledons</taxon>
        <taxon>Gunneridae</taxon>
        <taxon>Pentapetalae</taxon>
        <taxon>rosids</taxon>
        <taxon>fabids</taxon>
        <taxon>Fabales</taxon>
        <taxon>Fabaceae</taxon>
        <taxon>Papilionoideae</taxon>
        <taxon>50 kb inversion clade</taxon>
        <taxon>NPAAA clade</taxon>
        <taxon>indigoferoid/millettioid clade</taxon>
        <taxon>Phaseoleae</taxon>
        <taxon>Glycine</taxon>
        <taxon>Glycine subgen. Soja</taxon>
    </lineage>
</organism>
<dbReference type="Gramene" id="KRG92896">
    <property type="protein sequence ID" value="KRG92896"/>
    <property type="gene ID" value="GLYMA_20G236300"/>
</dbReference>
<dbReference type="AlphaFoldDB" id="A0A0R0EGC5"/>
<keyword evidence="3" id="KW-1185">Reference proteome</keyword>
<name>A0A0R0EGC5_SOYBN</name>
<protein>
    <submittedName>
        <fullName evidence="1 2">Uncharacterized protein</fullName>
    </submittedName>
</protein>
<reference evidence="2" key="2">
    <citation type="submission" date="2018-02" db="UniProtKB">
        <authorList>
            <consortium name="EnsemblPlants"/>
        </authorList>
    </citation>
    <scope>IDENTIFICATION</scope>
    <source>
        <strain evidence="2">Williams 82</strain>
    </source>
</reference>
<gene>
    <name evidence="1" type="ORF">GLYMA_20G236300</name>
</gene>
<dbReference type="EnsemblPlants" id="KRG92896">
    <property type="protein sequence ID" value="KRG92896"/>
    <property type="gene ID" value="GLYMA_20G236300"/>
</dbReference>
<reference evidence="1 2" key="1">
    <citation type="journal article" date="2010" name="Nature">
        <title>Genome sequence of the palaeopolyploid soybean.</title>
        <authorList>
            <person name="Schmutz J."/>
            <person name="Cannon S.B."/>
            <person name="Schlueter J."/>
            <person name="Ma J."/>
            <person name="Mitros T."/>
            <person name="Nelson W."/>
            <person name="Hyten D.L."/>
            <person name="Song Q."/>
            <person name="Thelen J.J."/>
            <person name="Cheng J."/>
            <person name="Xu D."/>
            <person name="Hellsten U."/>
            <person name="May G.D."/>
            <person name="Yu Y."/>
            <person name="Sakurai T."/>
            <person name="Umezawa T."/>
            <person name="Bhattacharyya M.K."/>
            <person name="Sandhu D."/>
            <person name="Valliyodan B."/>
            <person name="Lindquist E."/>
            <person name="Peto M."/>
            <person name="Grant D."/>
            <person name="Shu S."/>
            <person name="Goodstein D."/>
            <person name="Barry K."/>
            <person name="Futrell-Griggs M."/>
            <person name="Abernathy B."/>
            <person name="Du J."/>
            <person name="Tian Z."/>
            <person name="Zhu L."/>
            <person name="Gill N."/>
            <person name="Joshi T."/>
            <person name="Libault M."/>
            <person name="Sethuraman A."/>
            <person name="Zhang X.-C."/>
            <person name="Shinozaki K."/>
            <person name="Nguyen H.T."/>
            <person name="Wing R.A."/>
            <person name="Cregan P."/>
            <person name="Specht J."/>
            <person name="Grimwood J."/>
            <person name="Rokhsar D."/>
            <person name="Stacey G."/>
            <person name="Shoemaker R.C."/>
            <person name="Jackson S.A."/>
        </authorList>
    </citation>
    <scope>NUCLEOTIDE SEQUENCE [LARGE SCALE GENOMIC DNA]</scope>
    <source>
        <strain evidence="2">cv. Williams 82</strain>
        <tissue evidence="1">Callus</tissue>
    </source>
</reference>
<evidence type="ECO:0000313" key="1">
    <source>
        <dbReference type="EMBL" id="KRG92896.1"/>
    </source>
</evidence>
<evidence type="ECO:0000313" key="2">
    <source>
        <dbReference type="EnsemblPlants" id="KRG92896"/>
    </source>
</evidence>
<sequence length="89" mass="10157">MAITSTSGTTKCHQNTFQTSNQKNLDLHILNPKKDYSIFLFKSSTSYRQYQCPRLLLLLKPCCYIVHFVQTREVSSGSLLSAKTNQNQP</sequence>
<reference evidence="1" key="3">
    <citation type="submission" date="2018-07" db="EMBL/GenBank/DDBJ databases">
        <title>WGS assembly of Glycine max.</title>
        <authorList>
            <person name="Schmutz J."/>
            <person name="Cannon S."/>
            <person name="Schlueter J."/>
            <person name="Ma J."/>
            <person name="Mitros T."/>
            <person name="Nelson W."/>
            <person name="Hyten D."/>
            <person name="Song Q."/>
            <person name="Thelen J."/>
            <person name="Cheng J."/>
            <person name="Xu D."/>
            <person name="Hellsten U."/>
            <person name="May G."/>
            <person name="Yu Y."/>
            <person name="Sakurai T."/>
            <person name="Umezawa T."/>
            <person name="Bhattacharyya M."/>
            <person name="Sandhu D."/>
            <person name="Valliyodan B."/>
            <person name="Lindquist E."/>
            <person name="Peto M."/>
            <person name="Grant D."/>
            <person name="Shu S."/>
            <person name="Goodstein D."/>
            <person name="Barry K."/>
            <person name="Futrell-Griggs M."/>
            <person name="Abernathy B."/>
            <person name="Du J."/>
            <person name="Tian Z."/>
            <person name="Zhu L."/>
            <person name="Gill N."/>
            <person name="Joshi T."/>
            <person name="Libault M."/>
            <person name="Sethuraman A."/>
            <person name="Zhang X."/>
            <person name="Shinozaki K."/>
            <person name="Nguyen H."/>
            <person name="Wing R."/>
            <person name="Cregan P."/>
            <person name="Specht J."/>
            <person name="Grimwood J."/>
            <person name="Rokhsar D."/>
            <person name="Stacey G."/>
            <person name="Shoemaker R."/>
            <person name="Jackson S."/>
        </authorList>
    </citation>
    <scope>NUCLEOTIDE SEQUENCE</scope>
    <source>
        <tissue evidence="1">Callus</tissue>
    </source>
</reference>
<accession>A0A0R0EGC5</accession>
<dbReference type="EMBL" id="CM000853">
    <property type="protein sequence ID" value="KRG92896.1"/>
    <property type="molecule type" value="Genomic_DNA"/>
</dbReference>